<gene>
    <name evidence="1" type="ORF">Aau02nite_09180</name>
</gene>
<dbReference type="RefSeq" id="WP_212987045.1">
    <property type="nucleotide sequence ID" value="NZ_BAABEA010000005.1"/>
</dbReference>
<comment type="caution">
    <text evidence="1">The sequence shown here is derived from an EMBL/GenBank/DDBJ whole genome shotgun (WGS) entry which is preliminary data.</text>
</comment>
<dbReference type="InterPro" id="IPR023393">
    <property type="entry name" value="START-like_dom_sf"/>
</dbReference>
<dbReference type="AlphaFoldDB" id="A0A919S5S5"/>
<evidence type="ECO:0000313" key="1">
    <source>
        <dbReference type="EMBL" id="GIM64249.1"/>
    </source>
</evidence>
<sequence>MNVAVSGHLTVPLPPERAFELFTPRGEQRWVAGWLPRFPAGPADESAPGTVFETDANGRRTTWVVTDRTPGRRIRYARVVSGDNAGTVTVELAGGTAGTSDVKVTYELTALTESAAEELRNFAARYPDMLRQWAGAVTVALTDPAQLHLRKPGPRSAFQMAWSSNHGVTGLWRRTVSSRAAPIRMSWTPS</sequence>
<keyword evidence="2" id="KW-1185">Reference proteome</keyword>
<accession>A0A919S5S5</accession>
<organism evidence="1 2">
    <name type="scientific">Actinoplanes auranticolor</name>
    <dbReference type="NCBI Taxonomy" id="47988"/>
    <lineage>
        <taxon>Bacteria</taxon>
        <taxon>Bacillati</taxon>
        <taxon>Actinomycetota</taxon>
        <taxon>Actinomycetes</taxon>
        <taxon>Micromonosporales</taxon>
        <taxon>Micromonosporaceae</taxon>
        <taxon>Actinoplanes</taxon>
    </lineage>
</organism>
<evidence type="ECO:0008006" key="3">
    <source>
        <dbReference type="Google" id="ProtNLM"/>
    </source>
</evidence>
<dbReference type="SUPFAM" id="SSF55961">
    <property type="entry name" value="Bet v1-like"/>
    <property type="match status" value="1"/>
</dbReference>
<dbReference type="EMBL" id="BOQL01000009">
    <property type="protein sequence ID" value="GIM64249.1"/>
    <property type="molecule type" value="Genomic_DNA"/>
</dbReference>
<dbReference type="Gene3D" id="3.30.530.20">
    <property type="match status" value="1"/>
</dbReference>
<protein>
    <recommendedName>
        <fullName evidence="3">Polyketide cyclase/dehydrase/lipid transport protein</fullName>
    </recommendedName>
</protein>
<reference evidence="1" key="1">
    <citation type="submission" date="2021-03" db="EMBL/GenBank/DDBJ databases">
        <title>Whole genome shotgun sequence of Actinoplanes auranticolor NBRC 12245.</title>
        <authorList>
            <person name="Komaki H."/>
            <person name="Tamura T."/>
        </authorList>
    </citation>
    <scope>NUCLEOTIDE SEQUENCE</scope>
    <source>
        <strain evidence="1">NBRC 12245</strain>
    </source>
</reference>
<evidence type="ECO:0000313" key="2">
    <source>
        <dbReference type="Proteomes" id="UP000681340"/>
    </source>
</evidence>
<name>A0A919S5S5_9ACTN</name>
<proteinExistence type="predicted"/>
<dbReference type="Proteomes" id="UP000681340">
    <property type="component" value="Unassembled WGS sequence"/>
</dbReference>